<organism evidence="1 2">
    <name type="scientific">Phyllosticta citricarpa</name>
    <dbReference type="NCBI Taxonomy" id="55181"/>
    <lineage>
        <taxon>Eukaryota</taxon>
        <taxon>Fungi</taxon>
        <taxon>Dikarya</taxon>
        <taxon>Ascomycota</taxon>
        <taxon>Pezizomycotina</taxon>
        <taxon>Dothideomycetes</taxon>
        <taxon>Dothideomycetes incertae sedis</taxon>
        <taxon>Botryosphaeriales</taxon>
        <taxon>Phyllostictaceae</taxon>
        <taxon>Phyllosticta</taxon>
    </lineage>
</organism>
<sequence>METEPHQPRLERFVDDQITAQHMADASRLFSLHYGVWGPLASTHLGKWARQGKRVQLSPVRLRRECCAELTGRGRGRREREEGGQGRVTDVHNECVRAVVGAEGGGNGGEVEVVGHVLATRWTVPIDSTAAADFSDRDRQPVHVCWITQVVVHAARRRKGIATAMLRLIHSATLTPTLPSTLFAILTSHAATLRACARAFKNGASLLDDGVLDLALIRRLAPPLVRGAPVKYVCEAEVRGSLFDSEGEGERGGGRDWLREMREEEVGAQGELREEGKDAGRWRSGAVASAYARFYLDH</sequence>
<keyword evidence="2" id="KW-1185">Reference proteome</keyword>
<dbReference type="Proteomes" id="UP001365128">
    <property type="component" value="Unassembled WGS sequence"/>
</dbReference>
<dbReference type="Gene3D" id="3.40.630.30">
    <property type="match status" value="1"/>
</dbReference>
<reference evidence="1 2" key="1">
    <citation type="submission" date="2024-04" db="EMBL/GenBank/DDBJ databases">
        <title>Phyllosticta paracitricarpa is synonymous to the EU quarantine fungus P. citricarpa based on phylogenomic analyses.</title>
        <authorList>
            <consortium name="Lawrence Berkeley National Laboratory"/>
            <person name="Van Ingen-Buijs V.A."/>
            <person name="Van Westerhoven A.C."/>
            <person name="Haridas S."/>
            <person name="Skiadas P."/>
            <person name="Martin F."/>
            <person name="Groenewald J.Z."/>
            <person name="Crous P.W."/>
            <person name="Seidl M.F."/>
        </authorList>
    </citation>
    <scope>NUCLEOTIDE SEQUENCE [LARGE SCALE GENOMIC DNA]</scope>
    <source>
        <strain evidence="1 2">CBS 122670</strain>
    </source>
</reference>
<protein>
    <recommendedName>
        <fullName evidence="3">N-acetyltransferase domain-containing protein</fullName>
    </recommendedName>
</protein>
<comment type="caution">
    <text evidence="1">The sequence shown here is derived from an EMBL/GenBank/DDBJ whole genome shotgun (WGS) entry which is preliminary data.</text>
</comment>
<evidence type="ECO:0000313" key="1">
    <source>
        <dbReference type="EMBL" id="KAK7533521.1"/>
    </source>
</evidence>
<evidence type="ECO:0008006" key="3">
    <source>
        <dbReference type="Google" id="ProtNLM"/>
    </source>
</evidence>
<dbReference type="EMBL" id="JBBPDW010000046">
    <property type="protein sequence ID" value="KAK7533521.1"/>
    <property type="molecule type" value="Genomic_DNA"/>
</dbReference>
<evidence type="ECO:0000313" key="2">
    <source>
        <dbReference type="Proteomes" id="UP001365128"/>
    </source>
</evidence>
<feature type="non-terminal residue" evidence="1">
    <location>
        <position position="298"/>
    </location>
</feature>
<dbReference type="SUPFAM" id="SSF55729">
    <property type="entry name" value="Acyl-CoA N-acyltransferases (Nat)"/>
    <property type="match status" value="1"/>
</dbReference>
<proteinExistence type="predicted"/>
<gene>
    <name evidence="1" type="ORF">IWX46DRAFT_668395</name>
</gene>
<accession>A0ABR1LG89</accession>
<name>A0ABR1LG89_9PEZI</name>
<dbReference type="CDD" id="cd04301">
    <property type="entry name" value="NAT_SF"/>
    <property type="match status" value="1"/>
</dbReference>
<dbReference type="InterPro" id="IPR016181">
    <property type="entry name" value="Acyl_CoA_acyltransferase"/>
</dbReference>